<evidence type="ECO:0000313" key="2">
    <source>
        <dbReference type="Proteomes" id="UP000018850"/>
    </source>
</evidence>
<accession>W2UNC7</accession>
<protein>
    <submittedName>
        <fullName evidence="1">Uncharacterized protein</fullName>
    </submittedName>
</protein>
<dbReference type="EMBL" id="AYXY01000019">
    <property type="protein sequence ID" value="ETN95508.1"/>
    <property type="molecule type" value="Genomic_DNA"/>
</dbReference>
<reference evidence="1 2" key="2">
    <citation type="journal article" date="2016" name="Genome Announc.">
        <title>Draft Genome Sequence of Zhouia amylolytica AD3, Isolated from Tidal Flat Sediment.</title>
        <authorList>
            <person name="Jia B."/>
            <person name="Jin H.M."/>
            <person name="Lee H.J."/>
            <person name="Jeon C.O."/>
        </authorList>
    </citation>
    <scope>NUCLEOTIDE SEQUENCE [LARGE SCALE GENOMIC DNA]</scope>
    <source>
        <strain evidence="1 2">AD3</strain>
    </source>
</reference>
<reference evidence="2" key="1">
    <citation type="submission" date="2013-11" db="EMBL/GenBank/DDBJ databases">
        <title>Draft genome sequence from a member of Zhouia, isolated tidal flat.</title>
        <authorList>
            <person name="Jin H."/>
            <person name="Jeon C.O."/>
        </authorList>
    </citation>
    <scope>NUCLEOTIDE SEQUENCE [LARGE SCALE GENOMIC DNA]</scope>
    <source>
        <strain evidence="2">AD3</strain>
    </source>
</reference>
<name>W2UNC7_9FLAO</name>
<dbReference type="AlphaFoldDB" id="W2UNC7"/>
<keyword evidence="2" id="KW-1185">Reference proteome</keyword>
<organism evidence="1 2">
    <name type="scientific">Zhouia amylolytica AD3</name>
    <dbReference type="NCBI Taxonomy" id="1286632"/>
    <lineage>
        <taxon>Bacteria</taxon>
        <taxon>Pseudomonadati</taxon>
        <taxon>Bacteroidota</taxon>
        <taxon>Flavobacteriia</taxon>
        <taxon>Flavobacteriales</taxon>
        <taxon>Flavobacteriaceae</taxon>
        <taxon>Zhouia</taxon>
    </lineage>
</organism>
<sequence>MALQKTVISPYFVSGVPKVKIVNNLLITVICEPFNDSFSTP</sequence>
<dbReference type="Proteomes" id="UP000018850">
    <property type="component" value="Unassembled WGS sequence"/>
</dbReference>
<evidence type="ECO:0000313" key="1">
    <source>
        <dbReference type="EMBL" id="ETN95508.1"/>
    </source>
</evidence>
<comment type="caution">
    <text evidence="1">The sequence shown here is derived from an EMBL/GenBank/DDBJ whole genome shotgun (WGS) entry which is preliminary data.</text>
</comment>
<gene>
    <name evidence="1" type="ORF">P278_12300</name>
</gene>
<proteinExistence type="predicted"/>